<dbReference type="NCBIfam" id="TIGR00222">
    <property type="entry name" value="panB"/>
    <property type="match status" value="1"/>
</dbReference>
<comment type="function">
    <text evidence="6">Catalyzes the reversible reaction in which hydroxymethyl group from 5,10-methylenetetrahydrofolate is transferred onto alpha-ketoisovalerate to form ketopantoate.</text>
</comment>
<evidence type="ECO:0000256" key="4">
    <source>
        <dbReference type="ARBA" id="ARBA00022679"/>
    </source>
</evidence>
<dbReference type="InterPro" id="IPR040442">
    <property type="entry name" value="Pyrv_kinase-like_dom_sf"/>
</dbReference>
<protein>
    <recommendedName>
        <fullName evidence="6">3-methyl-2-oxobutanoate hydroxymethyltransferase</fullName>
        <ecNumber evidence="6">2.1.2.11</ecNumber>
    </recommendedName>
    <alternativeName>
        <fullName evidence="6">Ketopantoate hydroxymethyltransferase</fullName>
        <shortName evidence="6">KPHMT</shortName>
    </alternativeName>
</protein>
<dbReference type="PANTHER" id="PTHR20881">
    <property type="entry name" value="3-METHYL-2-OXOBUTANOATE HYDROXYMETHYLTRANSFERASE"/>
    <property type="match status" value="1"/>
</dbReference>
<dbReference type="RefSeq" id="WP_249100559.1">
    <property type="nucleotide sequence ID" value="NZ_JAMBAQ010000011.1"/>
</dbReference>
<feature type="binding site" evidence="6">
    <location>
        <position position="120"/>
    </location>
    <ligand>
        <name>3-methyl-2-oxobutanoate</name>
        <dbReference type="ChEBI" id="CHEBI:11851"/>
    </ligand>
</feature>
<comment type="cofactor">
    <cofactor evidence="6">
        <name>Mg(2+)</name>
        <dbReference type="ChEBI" id="CHEBI:18420"/>
    </cofactor>
    <text evidence="6">Binds 1 Mg(2+) ion per subunit.</text>
</comment>
<evidence type="ECO:0000256" key="2">
    <source>
        <dbReference type="ARBA" id="ARBA00011424"/>
    </source>
</evidence>
<accession>A0ABW8U773</accession>
<evidence type="ECO:0000313" key="8">
    <source>
        <dbReference type="Proteomes" id="UP001624684"/>
    </source>
</evidence>
<keyword evidence="8" id="KW-1185">Reference proteome</keyword>
<evidence type="ECO:0000256" key="3">
    <source>
        <dbReference type="ARBA" id="ARBA00022655"/>
    </source>
</evidence>
<gene>
    <name evidence="6 7" type="primary">panB</name>
    <name evidence="7" type="ORF">ACJHVH_06875</name>
</gene>
<feature type="binding site" evidence="6">
    <location>
        <position position="122"/>
    </location>
    <ligand>
        <name>Mg(2+)</name>
        <dbReference type="ChEBI" id="CHEBI:18420"/>
    </ligand>
</feature>
<feature type="binding site" evidence="6">
    <location>
        <position position="53"/>
    </location>
    <ligand>
        <name>Mg(2+)</name>
        <dbReference type="ChEBI" id="CHEBI:18420"/>
    </ligand>
</feature>
<feature type="binding site" evidence="6">
    <location>
        <begin position="53"/>
        <end position="54"/>
    </location>
    <ligand>
        <name>3-methyl-2-oxobutanoate</name>
        <dbReference type="ChEBI" id="CHEBI:11851"/>
    </ligand>
</feature>
<comment type="subunit">
    <text evidence="2 6">Homodecamer; pentamer of dimers.</text>
</comment>
<reference evidence="7 8" key="1">
    <citation type="submission" date="2024-11" db="EMBL/GenBank/DDBJ databases">
        <title>First Report of Moraxella oculi in Brazil in an Infectious Bovine Keratoconjunctivitis Outbreak.</title>
        <authorList>
            <person name="Carvalho C.V."/>
            <person name="Domingues R."/>
            <person name="Coutinho C."/>
            <person name="Honorio N.T.B.S."/>
            <person name="Faza D.R.L.R."/>
            <person name="Carvalho W.A."/>
            <person name="Machado A.B.F."/>
            <person name="Martins M.F."/>
            <person name="Gaspar E.B."/>
        </authorList>
    </citation>
    <scope>NUCLEOTIDE SEQUENCE [LARGE SCALE GENOMIC DNA]</scope>
    <source>
        <strain evidence="7 8">2117LE</strain>
    </source>
</reference>
<name>A0ABW8U773_9GAMM</name>
<dbReference type="HAMAP" id="MF_00156">
    <property type="entry name" value="PanB"/>
    <property type="match status" value="1"/>
</dbReference>
<dbReference type="Gene3D" id="3.20.20.60">
    <property type="entry name" value="Phosphoenolpyruvate-binding domains"/>
    <property type="match status" value="1"/>
</dbReference>
<evidence type="ECO:0000256" key="5">
    <source>
        <dbReference type="ARBA" id="ARBA00022723"/>
    </source>
</evidence>
<keyword evidence="3 6" id="KW-0566">Pantothenate biosynthesis</keyword>
<comment type="similarity">
    <text evidence="1 6">Belongs to the PanB family.</text>
</comment>
<dbReference type="PANTHER" id="PTHR20881:SF0">
    <property type="entry name" value="3-METHYL-2-OXOBUTANOATE HYDROXYMETHYLTRANSFERASE"/>
    <property type="match status" value="1"/>
</dbReference>
<comment type="pathway">
    <text evidence="6">Cofactor biosynthesis; (R)-pantothenate biosynthesis; (R)-pantoate from 3-methyl-2-oxobutanoate: step 1/2.</text>
</comment>
<feature type="active site" description="Proton acceptor" evidence="6">
    <location>
        <position position="189"/>
    </location>
</feature>
<evidence type="ECO:0000313" key="7">
    <source>
        <dbReference type="EMBL" id="MFL1732715.1"/>
    </source>
</evidence>
<dbReference type="InterPro" id="IPR015813">
    <property type="entry name" value="Pyrv/PenolPyrv_kinase-like_dom"/>
</dbReference>
<feature type="binding site" evidence="6">
    <location>
        <position position="92"/>
    </location>
    <ligand>
        <name>Mg(2+)</name>
        <dbReference type="ChEBI" id="CHEBI:18420"/>
    </ligand>
</feature>
<comment type="caution">
    <text evidence="7">The sequence shown here is derived from an EMBL/GenBank/DDBJ whole genome shotgun (WGS) entry which is preliminary data.</text>
</comment>
<keyword evidence="6" id="KW-0963">Cytoplasm</keyword>
<dbReference type="InterPro" id="IPR003700">
    <property type="entry name" value="Pantoate_hydroxy_MeTrfase"/>
</dbReference>
<comment type="subcellular location">
    <subcellularLocation>
        <location evidence="6">Cytoplasm</location>
    </subcellularLocation>
</comment>
<evidence type="ECO:0000256" key="1">
    <source>
        <dbReference type="ARBA" id="ARBA00008676"/>
    </source>
</evidence>
<keyword evidence="4 6" id="KW-0808">Transferase</keyword>
<organism evidence="7 8">
    <name type="scientific">Moraxella oculi</name>
    <dbReference type="NCBI Taxonomy" id="2940516"/>
    <lineage>
        <taxon>Bacteria</taxon>
        <taxon>Pseudomonadati</taxon>
        <taxon>Pseudomonadota</taxon>
        <taxon>Gammaproteobacteria</taxon>
        <taxon>Moraxellales</taxon>
        <taxon>Moraxellaceae</taxon>
        <taxon>Moraxella</taxon>
    </lineage>
</organism>
<dbReference type="PIRSF" id="PIRSF000388">
    <property type="entry name" value="Pantoate_hydroxy_MeTrfase"/>
    <property type="match status" value="1"/>
</dbReference>
<keyword evidence="6" id="KW-0460">Magnesium</keyword>
<dbReference type="CDD" id="cd06557">
    <property type="entry name" value="KPHMT-like"/>
    <property type="match status" value="1"/>
</dbReference>
<dbReference type="EMBL" id="JBJJXE010000010">
    <property type="protein sequence ID" value="MFL1732715.1"/>
    <property type="molecule type" value="Genomic_DNA"/>
</dbReference>
<dbReference type="SUPFAM" id="SSF51621">
    <property type="entry name" value="Phosphoenolpyruvate/pyruvate domain"/>
    <property type="match status" value="1"/>
</dbReference>
<proteinExistence type="inferred from homology"/>
<feature type="binding site" evidence="6">
    <location>
        <position position="92"/>
    </location>
    <ligand>
        <name>3-methyl-2-oxobutanoate</name>
        <dbReference type="ChEBI" id="CHEBI:11851"/>
    </ligand>
</feature>
<dbReference type="GO" id="GO:0003864">
    <property type="term" value="F:3-methyl-2-oxobutanoate hydroxymethyltransferase activity"/>
    <property type="evidence" value="ECO:0007669"/>
    <property type="project" value="UniProtKB-EC"/>
</dbReference>
<dbReference type="Proteomes" id="UP001624684">
    <property type="component" value="Unassembled WGS sequence"/>
</dbReference>
<sequence>MTYLTDKPKASITLSTLNKFKASGEKFSCLTCYDASFAHLMAIANIDAILVGDSVGMVVQGRESTLPVTVDDMVYHTKNVANANQHALILTDLPFMSYATIHDAIASSRAVMQAGANVVKIEGDGELADIVRVLTKNGVPTCVHLGLTPQSVNVLGGYKVQGKTQEQADKLLKDCEILVDAGASMILLECVPAWLARQVTQTFAVPVIGIGAGVDCDGQVLVMHDMLGVYTRKPAKFVKDFLKDDANKTGDILGAFITYHQAVKNRHFPSVEHAF</sequence>
<dbReference type="NCBIfam" id="NF001452">
    <property type="entry name" value="PRK00311.1"/>
    <property type="match status" value="1"/>
</dbReference>
<comment type="catalytic activity">
    <reaction evidence="6">
        <text>(6R)-5,10-methylene-5,6,7,8-tetrahydrofolate + 3-methyl-2-oxobutanoate + H2O = 2-dehydropantoate + (6S)-5,6,7,8-tetrahydrofolate</text>
        <dbReference type="Rhea" id="RHEA:11824"/>
        <dbReference type="ChEBI" id="CHEBI:11561"/>
        <dbReference type="ChEBI" id="CHEBI:11851"/>
        <dbReference type="ChEBI" id="CHEBI:15377"/>
        <dbReference type="ChEBI" id="CHEBI:15636"/>
        <dbReference type="ChEBI" id="CHEBI:57453"/>
        <dbReference type="EC" id="2.1.2.11"/>
    </reaction>
</comment>
<evidence type="ECO:0000256" key="6">
    <source>
        <dbReference type="HAMAP-Rule" id="MF_00156"/>
    </source>
</evidence>
<dbReference type="Pfam" id="PF02548">
    <property type="entry name" value="Pantoate_transf"/>
    <property type="match status" value="1"/>
</dbReference>
<keyword evidence="5 6" id="KW-0479">Metal-binding</keyword>
<dbReference type="EC" id="2.1.2.11" evidence="6"/>